<evidence type="ECO:0000256" key="5">
    <source>
        <dbReference type="SAM" id="MobiDB-lite"/>
    </source>
</evidence>
<feature type="region of interest" description="Disordered" evidence="5">
    <location>
        <begin position="1286"/>
        <end position="1351"/>
    </location>
</feature>
<dbReference type="PANTHER" id="PTHR45629:SF7">
    <property type="entry name" value="DNA EXCISION REPAIR PROTEIN ERCC-6-RELATED"/>
    <property type="match status" value="1"/>
</dbReference>
<dbReference type="Proteomes" id="UP001465755">
    <property type="component" value="Unassembled WGS sequence"/>
</dbReference>
<dbReference type="GO" id="GO:0005634">
    <property type="term" value="C:nucleus"/>
    <property type="evidence" value="ECO:0007669"/>
    <property type="project" value="UniProtKB-SubCell"/>
</dbReference>
<proteinExistence type="predicted"/>
<dbReference type="Pfam" id="PF00176">
    <property type="entry name" value="SNF2-rel_dom"/>
    <property type="match status" value="1"/>
</dbReference>
<evidence type="ECO:0000256" key="4">
    <source>
        <dbReference type="ARBA" id="ARBA00023242"/>
    </source>
</evidence>
<feature type="region of interest" description="Disordered" evidence="5">
    <location>
        <begin position="1011"/>
        <end position="1139"/>
    </location>
</feature>
<feature type="region of interest" description="Disordered" evidence="5">
    <location>
        <begin position="85"/>
        <end position="110"/>
    </location>
</feature>
<feature type="compositionally biased region" description="Low complexity" evidence="5">
    <location>
        <begin position="54"/>
        <end position="69"/>
    </location>
</feature>
<keyword evidence="9" id="KW-1185">Reference proteome</keyword>
<accession>A0AAW1PDA5</accession>
<feature type="compositionally biased region" description="Low complexity" evidence="5">
    <location>
        <begin position="1073"/>
        <end position="1084"/>
    </location>
</feature>
<dbReference type="Pfam" id="PF00271">
    <property type="entry name" value="Helicase_C"/>
    <property type="match status" value="1"/>
</dbReference>
<evidence type="ECO:0000313" key="9">
    <source>
        <dbReference type="Proteomes" id="UP001465755"/>
    </source>
</evidence>
<feature type="compositionally biased region" description="Low complexity" evidence="5">
    <location>
        <begin position="1107"/>
        <end position="1132"/>
    </location>
</feature>
<feature type="domain" description="Helicase ATP-binding" evidence="6">
    <location>
        <begin position="184"/>
        <end position="361"/>
    </location>
</feature>
<dbReference type="InterPro" id="IPR038718">
    <property type="entry name" value="SNF2-like_sf"/>
</dbReference>
<keyword evidence="2" id="KW-0677">Repeat</keyword>
<feature type="region of interest" description="Disordered" evidence="5">
    <location>
        <begin position="813"/>
        <end position="850"/>
    </location>
</feature>
<dbReference type="PROSITE" id="PS51192">
    <property type="entry name" value="HELICASE_ATP_BIND_1"/>
    <property type="match status" value="1"/>
</dbReference>
<dbReference type="GO" id="GO:0005524">
    <property type="term" value="F:ATP binding"/>
    <property type="evidence" value="ECO:0007669"/>
    <property type="project" value="InterPro"/>
</dbReference>
<dbReference type="InterPro" id="IPR014001">
    <property type="entry name" value="Helicase_ATP-bd"/>
</dbReference>
<comment type="caution">
    <text evidence="8">The sequence shown here is derived from an EMBL/GenBank/DDBJ whole genome shotgun (WGS) entry which is preliminary data.</text>
</comment>
<evidence type="ECO:0000259" key="7">
    <source>
        <dbReference type="PROSITE" id="PS51194"/>
    </source>
</evidence>
<dbReference type="Gene3D" id="1.10.260.100">
    <property type="match status" value="1"/>
</dbReference>
<feature type="compositionally biased region" description="Basic residues" evidence="5">
    <location>
        <begin position="1085"/>
        <end position="1095"/>
    </location>
</feature>
<feature type="domain" description="Helicase C-terminal" evidence="7">
    <location>
        <begin position="542"/>
        <end position="697"/>
    </location>
</feature>
<dbReference type="SMART" id="SM00490">
    <property type="entry name" value="HELICc"/>
    <property type="match status" value="1"/>
</dbReference>
<dbReference type="Pfam" id="PF17830">
    <property type="entry name" value="STI1-HOP_DP"/>
    <property type="match status" value="1"/>
</dbReference>
<protein>
    <submittedName>
        <fullName evidence="8">Uncharacterized protein</fullName>
    </submittedName>
</protein>
<dbReference type="InterPro" id="IPR000330">
    <property type="entry name" value="SNF2_N"/>
</dbReference>
<dbReference type="InterPro" id="IPR041243">
    <property type="entry name" value="STI1/HOP_DP"/>
</dbReference>
<feature type="region of interest" description="Disordered" evidence="5">
    <location>
        <begin position="887"/>
        <end position="935"/>
    </location>
</feature>
<evidence type="ECO:0000259" key="6">
    <source>
        <dbReference type="PROSITE" id="PS51192"/>
    </source>
</evidence>
<feature type="compositionally biased region" description="Low complexity" evidence="5">
    <location>
        <begin position="1049"/>
        <end position="1058"/>
    </location>
</feature>
<dbReference type="EMBL" id="JALJOQ010000038">
    <property type="protein sequence ID" value="KAK9806401.1"/>
    <property type="molecule type" value="Genomic_DNA"/>
</dbReference>
<feature type="compositionally biased region" description="Pro residues" evidence="5">
    <location>
        <begin position="1318"/>
        <end position="1329"/>
    </location>
</feature>
<dbReference type="SMART" id="SM00487">
    <property type="entry name" value="DEXDc"/>
    <property type="match status" value="1"/>
</dbReference>
<evidence type="ECO:0000256" key="3">
    <source>
        <dbReference type="ARBA" id="ARBA00022801"/>
    </source>
</evidence>
<feature type="compositionally biased region" description="Gly residues" evidence="5">
    <location>
        <begin position="1013"/>
        <end position="1027"/>
    </location>
</feature>
<keyword evidence="3" id="KW-0378">Hydrolase</keyword>
<evidence type="ECO:0000313" key="8">
    <source>
        <dbReference type="EMBL" id="KAK9806401.1"/>
    </source>
</evidence>
<dbReference type="Gene3D" id="3.40.50.10810">
    <property type="entry name" value="Tandem AAA-ATPase domain"/>
    <property type="match status" value="1"/>
</dbReference>
<dbReference type="InterPro" id="IPR027417">
    <property type="entry name" value="P-loop_NTPase"/>
</dbReference>
<feature type="region of interest" description="Disordered" evidence="5">
    <location>
        <begin position="21"/>
        <end position="72"/>
    </location>
</feature>
<dbReference type="InterPro" id="IPR050496">
    <property type="entry name" value="SNF2_RAD54_helicase_repair"/>
</dbReference>
<name>A0AAW1PDA5_9CHLO</name>
<dbReference type="GO" id="GO:0016787">
    <property type="term" value="F:hydrolase activity"/>
    <property type="evidence" value="ECO:0007669"/>
    <property type="project" value="UniProtKB-KW"/>
</dbReference>
<feature type="compositionally biased region" description="Basic residues" evidence="5">
    <location>
        <begin position="818"/>
        <end position="828"/>
    </location>
</feature>
<dbReference type="PANTHER" id="PTHR45629">
    <property type="entry name" value="SNF2/RAD54 FAMILY MEMBER"/>
    <property type="match status" value="1"/>
</dbReference>
<dbReference type="FunFam" id="3.40.50.10810:FF:000019">
    <property type="entry name" value="DNA excision repair protein ERCC-6-like 2 isoform X1"/>
    <property type="match status" value="1"/>
</dbReference>
<dbReference type="Gene3D" id="3.40.50.300">
    <property type="entry name" value="P-loop containing nucleotide triphosphate hydrolases"/>
    <property type="match status" value="1"/>
</dbReference>
<dbReference type="PROSITE" id="PS51194">
    <property type="entry name" value="HELICASE_CTER"/>
    <property type="match status" value="1"/>
</dbReference>
<gene>
    <name evidence="8" type="ORF">WJX73_002468</name>
</gene>
<evidence type="ECO:0000256" key="2">
    <source>
        <dbReference type="ARBA" id="ARBA00022737"/>
    </source>
</evidence>
<keyword evidence="4" id="KW-0539">Nucleus</keyword>
<feature type="compositionally biased region" description="Low complexity" evidence="5">
    <location>
        <begin position="1028"/>
        <end position="1041"/>
    </location>
</feature>
<dbReference type="InterPro" id="IPR049730">
    <property type="entry name" value="SNF2/RAD54-like_C"/>
</dbReference>
<feature type="compositionally biased region" description="Low complexity" evidence="5">
    <location>
        <begin position="1308"/>
        <end position="1317"/>
    </location>
</feature>
<dbReference type="InterPro" id="IPR001650">
    <property type="entry name" value="Helicase_C-like"/>
</dbReference>
<sequence length="1351" mass="147068">MDLFDPVLLGESELAALARAKDNNAGSQQQPRRPAVAPAKGLSLSEKMARWSGSSQASQALSSLPQPSQVAPQHLSETLRVAATNVQSFPRARRRDTTPPPQQHSQDLPHADDTAVVAKEFAVPASASEPAGPHSLRGTLGDGVQEPLILTGVDKQGDPLELQVPASINAHLRSYQRAGVRFLFRQYSRGRGGILADDMGLGKTVQTIAFFSALLGKSGNAAMDSRRRVPSGDQPRRWPLLLICPASVLINWHRELMQWGAFHVVKAHGSDTTAALSAAKDVSAEICLTTFDTFRLQVDKFKDIDWHVVVVDEAHKLKNPSTKIFEAAVQISTRFRYGLTGTAMQNDFGELWALLSWAVPGDMPDWREFHHYYVEDIKLGQRKSTSQHWLGKGRTKAEHLNDMLEKYMLRRTKAIIADLLPKKQDNIVFCSLSPVQMRSYRRVLASPDFRAMINIAAIQECQRCPNCILLPALTVLRKVCNHLELVKVSLEEEKAPDYLKLLRAKKVAKTVLGEDAASLGGLLLQPTWRSAGNTQACGKLTTLVRLLALWKEEPVANKVLIFSHSVRMLKIISDVLLQKQYVYKYLDGSTAMKDRQVICDEFNHTAGVYAFLISTTAGGLGLNLTGANKVIIVDPHWNPAFDLQAQDRAFRLGQKRDVSVYRLIAAGTMEELIYDRQLYKQQQTAIATERSTERRYFDGVQGNKELKGELWGLQNLLRQTLEQAETETQKMVAEQAAQEEKYRIKRCDMAAVAAEGPNLNMDASQELDAGEAGLDSQGGLIAEDMDTVKDQHQLVGEGAVGLLQHGRLLGGSHTEKLRSRKAVKRLRRRGDADRLASAGEADADAADQVETDVSDARLQCSPLQSPVLPARRPVRLSSAIRYNRHHKRSLIRAAKEGNRDGQRGDYNSDQRYQEGQQYQQPPAWASENPEAAEAQRQYAPPGYYGNYGYPYGYPPPQQAKAGGGISPFVWVAIGLGLAFAFNKVKGMFGGGPGGLQEKMMGSMMDQAMQQMMKGGGMPPGGFPGAGAGSQSPSFPSGFPGSGFPPSPSPSSAAASQPAYDTTASAVVEDRGSASEASTSAPSSSRARRRETRPRKSTFSDVGGQAGDAGPAAAAGPTAGPSAGSPFASAAGPQNGGGEGFSLEVMEGLLRDPKMQEAMYQYLPESMRNKETFDWMMSNPEYRKQLQEMMSKQGANLDPSMYESIKDIDTAEMNRQLSAVGLTPSDIITKLMADPPLAAAFQKPNVQKAIMEARNNPLAAMRYQDDPDVMMVFEKMSQMFPQVAQMQSDFGGGQAPDFGGAPDAPPSSGPAFPDGSQPSPSPPQTTPPSTQPRAEPVSVSSVVPPSNEHPPP</sequence>
<feature type="compositionally biased region" description="Basic and acidic residues" evidence="5">
    <location>
        <begin position="893"/>
        <end position="912"/>
    </location>
</feature>
<reference evidence="8 9" key="1">
    <citation type="journal article" date="2024" name="Nat. Commun.">
        <title>Phylogenomics reveals the evolutionary origins of lichenization in chlorophyte algae.</title>
        <authorList>
            <person name="Puginier C."/>
            <person name="Libourel C."/>
            <person name="Otte J."/>
            <person name="Skaloud P."/>
            <person name="Haon M."/>
            <person name="Grisel S."/>
            <person name="Petersen M."/>
            <person name="Berrin J.G."/>
            <person name="Delaux P.M."/>
            <person name="Dal Grande F."/>
            <person name="Keller J."/>
        </authorList>
    </citation>
    <scope>NUCLEOTIDE SEQUENCE [LARGE SCALE GENOMIC DNA]</scope>
    <source>
        <strain evidence="8 9">SAG 2036</strain>
    </source>
</reference>
<feature type="compositionally biased region" description="Acidic residues" evidence="5">
    <location>
        <begin position="841"/>
        <end position="850"/>
    </location>
</feature>
<feature type="compositionally biased region" description="Low complexity" evidence="5">
    <location>
        <begin position="1330"/>
        <end position="1345"/>
    </location>
</feature>
<dbReference type="CDD" id="cd18793">
    <property type="entry name" value="SF2_C_SNF"/>
    <property type="match status" value="1"/>
</dbReference>
<evidence type="ECO:0000256" key="1">
    <source>
        <dbReference type="ARBA" id="ARBA00004123"/>
    </source>
</evidence>
<organism evidence="8 9">
    <name type="scientific">Symbiochloris irregularis</name>
    <dbReference type="NCBI Taxonomy" id="706552"/>
    <lineage>
        <taxon>Eukaryota</taxon>
        <taxon>Viridiplantae</taxon>
        <taxon>Chlorophyta</taxon>
        <taxon>core chlorophytes</taxon>
        <taxon>Trebouxiophyceae</taxon>
        <taxon>Trebouxiales</taxon>
        <taxon>Trebouxiaceae</taxon>
        <taxon>Symbiochloris</taxon>
    </lineage>
</organism>
<dbReference type="SUPFAM" id="SSF52540">
    <property type="entry name" value="P-loop containing nucleoside triphosphate hydrolases"/>
    <property type="match status" value="2"/>
</dbReference>
<comment type="subcellular location">
    <subcellularLocation>
        <location evidence="1">Nucleus</location>
    </subcellularLocation>
</comment>